<reference evidence="1" key="1">
    <citation type="journal article" date="2023" name="G3 (Bethesda)">
        <title>A reference genome for the long-term kleptoplast-retaining sea slug Elysia crispata morphotype clarki.</title>
        <authorList>
            <person name="Eastman K.E."/>
            <person name="Pendleton A.L."/>
            <person name="Shaikh M.A."/>
            <person name="Suttiyut T."/>
            <person name="Ogas R."/>
            <person name="Tomko P."/>
            <person name="Gavelis G."/>
            <person name="Widhalm J.R."/>
            <person name="Wisecaver J.H."/>
        </authorList>
    </citation>
    <scope>NUCLEOTIDE SEQUENCE</scope>
    <source>
        <strain evidence="1">ECLA1</strain>
    </source>
</reference>
<proteinExistence type="predicted"/>
<comment type="caution">
    <text evidence="1">The sequence shown here is derived from an EMBL/GenBank/DDBJ whole genome shotgun (WGS) entry which is preliminary data.</text>
</comment>
<name>A0AAE0ZD97_9GAST</name>
<sequence length="169" mass="18459">MSYSRTRSSLTKLKCCNPGLSNDWVFVQRVKPLPVTAQSGVVKRFTGGRTIDSEHYVSTGRVAEPYARYGDSWKETKPLADVFDHHATRSISFLDSQHPQGDNALCFSGYSRSPSTFGQVSCVRHAALSLNVKDTLTCTFSVQTLASSYQAGVSQALTTHSVVSVECSL</sequence>
<protein>
    <submittedName>
        <fullName evidence="1">Uncharacterized protein</fullName>
    </submittedName>
</protein>
<accession>A0AAE0ZD97</accession>
<evidence type="ECO:0000313" key="1">
    <source>
        <dbReference type="EMBL" id="KAK3767319.1"/>
    </source>
</evidence>
<gene>
    <name evidence="1" type="ORF">RRG08_050869</name>
</gene>
<dbReference type="Proteomes" id="UP001283361">
    <property type="component" value="Unassembled WGS sequence"/>
</dbReference>
<dbReference type="AlphaFoldDB" id="A0AAE0ZD97"/>
<dbReference type="EMBL" id="JAWDGP010004156">
    <property type="protein sequence ID" value="KAK3767319.1"/>
    <property type="molecule type" value="Genomic_DNA"/>
</dbReference>
<evidence type="ECO:0000313" key="2">
    <source>
        <dbReference type="Proteomes" id="UP001283361"/>
    </source>
</evidence>
<keyword evidence="2" id="KW-1185">Reference proteome</keyword>
<organism evidence="1 2">
    <name type="scientific">Elysia crispata</name>
    <name type="common">lettuce slug</name>
    <dbReference type="NCBI Taxonomy" id="231223"/>
    <lineage>
        <taxon>Eukaryota</taxon>
        <taxon>Metazoa</taxon>
        <taxon>Spiralia</taxon>
        <taxon>Lophotrochozoa</taxon>
        <taxon>Mollusca</taxon>
        <taxon>Gastropoda</taxon>
        <taxon>Heterobranchia</taxon>
        <taxon>Euthyneura</taxon>
        <taxon>Panpulmonata</taxon>
        <taxon>Sacoglossa</taxon>
        <taxon>Placobranchoidea</taxon>
        <taxon>Plakobranchidae</taxon>
        <taxon>Elysia</taxon>
    </lineage>
</organism>